<dbReference type="Proteomes" id="UP001597438">
    <property type="component" value="Unassembled WGS sequence"/>
</dbReference>
<reference evidence="3" key="1">
    <citation type="journal article" date="2019" name="Int. J. Syst. Evol. Microbiol.">
        <title>The Global Catalogue of Microorganisms (GCM) 10K type strain sequencing project: providing services to taxonomists for standard genome sequencing and annotation.</title>
        <authorList>
            <consortium name="The Broad Institute Genomics Platform"/>
            <consortium name="The Broad Institute Genome Sequencing Center for Infectious Disease"/>
            <person name="Wu L."/>
            <person name="Ma J."/>
        </authorList>
    </citation>
    <scope>NUCLEOTIDE SEQUENCE [LARGE SCALE GENOMIC DNA]</scope>
    <source>
        <strain evidence="3">KCTC 52925</strain>
    </source>
</reference>
<dbReference type="InterPro" id="IPR021782">
    <property type="entry name" value="DUF3347"/>
</dbReference>
<sequence>MNRIIKNVAILALIPLGFSSCKDSKVEDEDAKVEMQMRGEEANDTNNDIAQRGAENEVTFNEEKTAEIFKYYKEVKDALVAAETETAAKHAQKLSEKSQGEVLAAANKIASASDINVQREAFSELTSAMEPILDGALTSGEIYKQYCPMAFEGKGDYWYSNSKEIRNPYFGDKMLKCGRVEETLN</sequence>
<keyword evidence="3" id="KW-1185">Reference proteome</keyword>
<accession>A0ABW5X453</accession>
<evidence type="ECO:0000313" key="2">
    <source>
        <dbReference type="EMBL" id="MFD2833050.1"/>
    </source>
</evidence>
<dbReference type="Pfam" id="PF11827">
    <property type="entry name" value="DUF3347"/>
    <property type="match status" value="1"/>
</dbReference>
<dbReference type="RefSeq" id="WP_251741310.1">
    <property type="nucleotide sequence ID" value="NZ_JBHUOJ010000012.1"/>
</dbReference>
<dbReference type="EMBL" id="JBHUOJ010000012">
    <property type="protein sequence ID" value="MFD2833050.1"/>
    <property type="molecule type" value="Genomic_DNA"/>
</dbReference>
<organism evidence="2 3">
    <name type="scientific">Christiangramia antarctica</name>
    <dbReference type="NCBI Taxonomy" id="2058158"/>
    <lineage>
        <taxon>Bacteria</taxon>
        <taxon>Pseudomonadati</taxon>
        <taxon>Bacteroidota</taxon>
        <taxon>Flavobacteriia</taxon>
        <taxon>Flavobacteriales</taxon>
        <taxon>Flavobacteriaceae</taxon>
        <taxon>Christiangramia</taxon>
    </lineage>
</organism>
<evidence type="ECO:0000313" key="3">
    <source>
        <dbReference type="Proteomes" id="UP001597438"/>
    </source>
</evidence>
<feature type="domain" description="DUF3347" evidence="1">
    <location>
        <begin position="68"/>
        <end position="134"/>
    </location>
</feature>
<name>A0ABW5X453_9FLAO</name>
<gene>
    <name evidence="2" type="ORF">ACFSYS_07090</name>
</gene>
<comment type="caution">
    <text evidence="2">The sequence shown here is derived from an EMBL/GenBank/DDBJ whole genome shotgun (WGS) entry which is preliminary data.</text>
</comment>
<protein>
    <submittedName>
        <fullName evidence="2">DUF3347 domain-containing protein</fullName>
    </submittedName>
</protein>
<evidence type="ECO:0000259" key="1">
    <source>
        <dbReference type="Pfam" id="PF11827"/>
    </source>
</evidence>
<proteinExistence type="predicted"/>
<dbReference type="PROSITE" id="PS51257">
    <property type="entry name" value="PROKAR_LIPOPROTEIN"/>
    <property type="match status" value="1"/>
</dbReference>